<gene>
    <name evidence="1" type="ORF">DDZ13_08270</name>
</gene>
<dbReference type="Gene3D" id="3.40.720.10">
    <property type="entry name" value="Alkaline Phosphatase, subunit A"/>
    <property type="match status" value="1"/>
</dbReference>
<dbReference type="InParanoid" id="A0A317ZFC8"/>
<organism evidence="1 2">
    <name type="scientific">Coraliomargarita sinensis</name>
    <dbReference type="NCBI Taxonomy" id="2174842"/>
    <lineage>
        <taxon>Bacteria</taxon>
        <taxon>Pseudomonadati</taxon>
        <taxon>Verrucomicrobiota</taxon>
        <taxon>Opitutia</taxon>
        <taxon>Puniceicoccales</taxon>
        <taxon>Coraliomargaritaceae</taxon>
        <taxon>Coraliomargarita</taxon>
    </lineage>
</organism>
<dbReference type="AlphaFoldDB" id="A0A317ZFC8"/>
<evidence type="ECO:0000313" key="2">
    <source>
        <dbReference type="Proteomes" id="UP000247099"/>
    </source>
</evidence>
<protein>
    <submittedName>
        <fullName evidence="1">Sulfatase</fullName>
    </submittedName>
</protein>
<evidence type="ECO:0000313" key="1">
    <source>
        <dbReference type="EMBL" id="PXA04030.1"/>
    </source>
</evidence>
<reference evidence="1 2" key="1">
    <citation type="submission" date="2018-05" db="EMBL/GenBank/DDBJ databases">
        <title>Coraliomargarita sinensis sp. nov., isolated from a marine solar saltern.</title>
        <authorList>
            <person name="Zhou L.Y."/>
        </authorList>
    </citation>
    <scope>NUCLEOTIDE SEQUENCE [LARGE SCALE GENOMIC DNA]</scope>
    <source>
        <strain evidence="1 2">WN38</strain>
    </source>
</reference>
<proteinExistence type="predicted"/>
<dbReference type="InterPro" id="IPR017850">
    <property type="entry name" value="Alkaline_phosphatase_core_sf"/>
</dbReference>
<dbReference type="OrthoDB" id="9783759at2"/>
<dbReference type="PANTHER" id="PTHR43737">
    <property type="entry name" value="BLL7424 PROTEIN"/>
    <property type="match status" value="1"/>
</dbReference>
<dbReference type="InterPro" id="IPR010869">
    <property type="entry name" value="DUF1501"/>
</dbReference>
<dbReference type="Pfam" id="PF07394">
    <property type="entry name" value="DUF1501"/>
    <property type="match status" value="1"/>
</dbReference>
<dbReference type="PROSITE" id="PS51318">
    <property type="entry name" value="TAT"/>
    <property type="match status" value="1"/>
</dbReference>
<dbReference type="SUPFAM" id="SSF53649">
    <property type="entry name" value="Alkaline phosphatase-like"/>
    <property type="match status" value="1"/>
</dbReference>
<dbReference type="EMBL" id="QHJQ01000005">
    <property type="protein sequence ID" value="PXA04030.1"/>
    <property type="molecule type" value="Genomic_DNA"/>
</dbReference>
<sequence>MDPIEEYCRNITRREFFSKMAVGAGAIAFGDLLTRDGYASAENPLKYGQMGAPHFAPKAKRVIYLFQNGGPSQLDIFDYKPGLKQKFDQDLPDSVRQGQRVTGMTSGQNRFPVAPSIFEFKKYDNNQDGLWVSELYPHTASMAHEMCVMYGMHTDAINHVPGITFLQTGHQQPGRPAMGSWMSYGLGSANDNLPSYVVMISQGYGNMQAISSNLWSSGFLPSEHQGINFRGAGDPVLYLSDPKGMNRTDRRRMLDAIADLNQEEYHRTKDDEIMARISQYEMAYRMQVSVPELTDLSDEDEDTLALYGPDVHTPGSYAYNCIMARRMAERGVRFVQLYNRGWDQHGNLPNEIKKQCKASDQPQAGLLKDLKRRGMLDETLVVWGGEFGRGVYSQGKLTEENYGRDHHPKCFTMWMAGGGVKPGITYGQTDEYSYNILDGGIHVHDLHATMFHLLGINHEKLTYRYQGRDFRLTDVHGKIVKDILA</sequence>
<accession>A0A317ZFC8</accession>
<dbReference type="Proteomes" id="UP000247099">
    <property type="component" value="Unassembled WGS sequence"/>
</dbReference>
<name>A0A317ZFC8_9BACT</name>
<dbReference type="RefSeq" id="WP_110130977.1">
    <property type="nucleotide sequence ID" value="NZ_QHJQ01000005.1"/>
</dbReference>
<dbReference type="InterPro" id="IPR006311">
    <property type="entry name" value="TAT_signal"/>
</dbReference>
<dbReference type="PANTHER" id="PTHR43737:SF1">
    <property type="entry name" value="DUF1501 DOMAIN-CONTAINING PROTEIN"/>
    <property type="match status" value="1"/>
</dbReference>
<comment type="caution">
    <text evidence="1">The sequence shown here is derived from an EMBL/GenBank/DDBJ whole genome shotgun (WGS) entry which is preliminary data.</text>
</comment>
<keyword evidence="2" id="KW-1185">Reference proteome</keyword>